<accession>A0A9D4MXG9</accession>
<gene>
    <name evidence="1" type="ORF">DPMN_009719</name>
</gene>
<reference evidence="1" key="1">
    <citation type="journal article" date="2019" name="bioRxiv">
        <title>The Genome of the Zebra Mussel, Dreissena polymorpha: A Resource for Invasive Species Research.</title>
        <authorList>
            <person name="McCartney M.A."/>
            <person name="Auch B."/>
            <person name="Kono T."/>
            <person name="Mallez S."/>
            <person name="Zhang Y."/>
            <person name="Obille A."/>
            <person name="Becker A."/>
            <person name="Abrahante J.E."/>
            <person name="Garbe J."/>
            <person name="Badalamenti J.P."/>
            <person name="Herman A."/>
            <person name="Mangelson H."/>
            <person name="Liachko I."/>
            <person name="Sullivan S."/>
            <person name="Sone E.D."/>
            <person name="Koren S."/>
            <person name="Silverstein K.A.T."/>
            <person name="Beckman K.B."/>
            <person name="Gohl D.M."/>
        </authorList>
    </citation>
    <scope>NUCLEOTIDE SEQUENCE</scope>
    <source>
        <strain evidence="1">Duluth1</strain>
        <tissue evidence="1">Whole animal</tissue>
    </source>
</reference>
<dbReference type="Proteomes" id="UP000828390">
    <property type="component" value="Unassembled WGS sequence"/>
</dbReference>
<dbReference type="EMBL" id="JAIWYP010000001">
    <property type="protein sequence ID" value="KAH3885723.1"/>
    <property type="molecule type" value="Genomic_DNA"/>
</dbReference>
<name>A0A9D4MXG9_DREPO</name>
<proteinExistence type="predicted"/>
<comment type="caution">
    <text evidence="1">The sequence shown here is derived from an EMBL/GenBank/DDBJ whole genome shotgun (WGS) entry which is preliminary data.</text>
</comment>
<evidence type="ECO:0000313" key="2">
    <source>
        <dbReference type="Proteomes" id="UP000828390"/>
    </source>
</evidence>
<protein>
    <submittedName>
        <fullName evidence="1">Uncharacterized protein</fullName>
    </submittedName>
</protein>
<dbReference type="AlphaFoldDB" id="A0A9D4MXG9"/>
<sequence>MAGRKAQLKFISKYDVTIDIFFETVAKDKKSKIFNKDPKAGDKRNKEIFEHEQNDIKIMSELKEINKKLSYLLTKDSYELRDLGIHLHHRYLLFASSTYLSHQIKWNKHINGISLEPDEEIKQSLFADDATYFLNDNYDSP</sequence>
<organism evidence="1 2">
    <name type="scientific">Dreissena polymorpha</name>
    <name type="common">Zebra mussel</name>
    <name type="synonym">Mytilus polymorpha</name>
    <dbReference type="NCBI Taxonomy" id="45954"/>
    <lineage>
        <taxon>Eukaryota</taxon>
        <taxon>Metazoa</taxon>
        <taxon>Spiralia</taxon>
        <taxon>Lophotrochozoa</taxon>
        <taxon>Mollusca</taxon>
        <taxon>Bivalvia</taxon>
        <taxon>Autobranchia</taxon>
        <taxon>Heteroconchia</taxon>
        <taxon>Euheterodonta</taxon>
        <taxon>Imparidentia</taxon>
        <taxon>Neoheterodontei</taxon>
        <taxon>Myida</taxon>
        <taxon>Dreissenoidea</taxon>
        <taxon>Dreissenidae</taxon>
        <taxon>Dreissena</taxon>
    </lineage>
</organism>
<keyword evidence="2" id="KW-1185">Reference proteome</keyword>
<reference evidence="1" key="2">
    <citation type="submission" date="2020-11" db="EMBL/GenBank/DDBJ databases">
        <authorList>
            <person name="McCartney M.A."/>
            <person name="Auch B."/>
            <person name="Kono T."/>
            <person name="Mallez S."/>
            <person name="Becker A."/>
            <person name="Gohl D.M."/>
            <person name="Silverstein K.A.T."/>
            <person name="Koren S."/>
            <person name="Bechman K.B."/>
            <person name="Herman A."/>
            <person name="Abrahante J.E."/>
            <person name="Garbe J."/>
        </authorList>
    </citation>
    <scope>NUCLEOTIDE SEQUENCE</scope>
    <source>
        <strain evidence="1">Duluth1</strain>
        <tissue evidence="1">Whole animal</tissue>
    </source>
</reference>
<evidence type="ECO:0000313" key="1">
    <source>
        <dbReference type="EMBL" id="KAH3885723.1"/>
    </source>
</evidence>